<dbReference type="AlphaFoldDB" id="A0A4Z0GT01"/>
<keyword evidence="1" id="KW-0472">Membrane</keyword>
<feature type="transmembrane region" description="Helical" evidence="1">
    <location>
        <begin position="191"/>
        <end position="211"/>
    </location>
</feature>
<dbReference type="PANTHER" id="PTHR40078:SF1">
    <property type="entry name" value="INTEGRAL MEMBRANE PROTEIN"/>
    <property type="match status" value="1"/>
</dbReference>
<evidence type="ECO:0000256" key="1">
    <source>
        <dbReference type="SAM" id="Phobius"/>
    </source>
</evidence>
<dbReference type="Proteomes" id="UP000298347">
    <property type="component" value="Unassembled WGS sequence"/>
</dbReference>
<sequence length="237" mass="26949">MIKKRRNKSLHHRKWLLLLNIYSVKWLVFFVGLFFLAFGTVLMINAQMGVSTWDVLHIGLSQHTHLTVGNCVILVGIALILFMCFMAKSWPEIGTIFNALFTGMFINLIQYMDFIPVPSTIWGRFLMLLIGVFVTEFGAGMYVATNLGAGPRDGFNLALSERFHMSIRLMRTMIELSVMVLGWFLGGPVAIGTFISLFLVGPILQSSIFFWRVRLKKITYFSLKSFAKKAYNDSIRG</sequence>
<dbReference type="Pfam" id="PF19700">
    <property type="entry name" value="DUF6198"/>
    <property type="match status" value="1"/>
</dbReference>
<dbReference type="EMBL" id="SRJD01000002">
    <property type="protein sequence ID" value="TGA99804.1"/>
    <property type="molecule type" value="Genomic_DNA"/>
</dbReference>
<keyword evidence="1" id="KW-0812">Transmembrane</keyword>
<feature type="transmembrane region" description="Helical" evidence="1">
    <location>
        <begin position="121"/>
        <end position="144"/>
    </location>
</feature>
<accession>A0A4Z0GT01</accession>
<evidence type="ECO:0000313" key="2">
    <source>
        <dbReference type="EMBL" id="TGA99804.1"/>
    </source>
</evidence>
<feature type="transmembrane region" description="Helical" evidence="1">
    <location>
        <begin position="96"/>
        <end position="115"/>
    </location>
</feature>
<comment type="caution">
    <text evidence="2">The sequence shown here is derived from an EMBL/GenBank/DDBJ whole genome shotgun (WGS) entry which is preliminary data.</text>
</comment>
<dbReference type="RefSeq" id="WP_135347200.1">
    <property type="nucleotide sequence ID" value="NZ_SRJD01000002.1"/>
</dbReference>
<feature type="transmembrane region" description="Helical" evidence="1">
    <location>
        <begin position="64"/>
        <end position="84"/>
    </location>
</feature>
<gene>
    <name evidence="2" type="ORF">E4665_02325</name>
</gene>
<organism evidence="2 3">
    <name type="scientific">Sporolactobacillus shoreae</name>
    <dbReference type="NCBI Taxonomy" id="1465501"/>
    <lineage>
        <taxon>Bacteria</taxon>
        <taxon>Bacillati</taxon>
        <taxon>Bacillota</taxon>
        <taxon>Bacilli</taxon>
        <taxon>Bacillales</taxon>
        <taxon>Sporolactobacillaceae</taxon>
        <taxon>Sporolactobacillus</taxon>
    </lineage>
</organism>
<keyword evidence="1" id="KW-1133">Transmembrane helix</keyword>
<dbReference type="PANTHER" id="PTHR40078">
    <property type="entry name" value="INTEGRAL MEMBRANE PROTEIN-RELATED"/>
    <property type="match status" value="1"/>
</dbReference>
<dbReference type="InterPro" id="IPR038750">
    <property type="entry name" value="YczE/YyaS-like"/>
</dbReference>
<feature type="transmembrane region" description="Helical" evidence="1">
    <location>
        <begin position="165"/>
        <end position="185"/>
    </location>
</feature>
<protein>
    <submittedName>
        <fullName evidence="2">Membrane protein</fullName>
    </submittedName>
</protein>
<evidence type="ECO:0000313" key="3">
    <source>
        <dbReference type="Proteomes" id="UP000298347"/>
    </source>
</evidence>
<keyword evidence="3" id="KW-1185">Reference proteome</keyword>
<dbReference type="OrthoDB" id="154912at2"/>
<proteinExistence type="predicted"/>
<name>A0A4Z0GT01_9BACL</name>
<reference evidence="2 3" key="1">
    <citation type="journal article" date="2015" name="Int. J. Syst. Evol. Microbiol.">
        <title>Sporolactobacillus shoreae sp. nov. and Sporolactobacillus spathodeae sp. nov., two spore-forming lactic acid bacteria isolated from tree barks in Thailand.</title>
        <authorList>
            <person name="Thamacharoensuk T."/>
            <person name="Kitahara M."/>
            <person name="Ohkuma M."/>
            <person name="Thongchul N."/>
            <person name="Tanasupawat S."/>
        </authorList>
    </citation>
    <scope>NUCLEOTIDE SEQUENCE [LARGE SCALE GENOMIC DNA]</scope>
    <source>
        <strain evidence="2 3">BK92</strain>
    </source>
</reference>
<feature type="transmembrane region" description="Helical" evidence="1">
    <location>
        <begin position="21"/>
        <end position="44"/>
    </location>
</feature>